<dbReference type="Pfam" id="PF04966">
    <property type="entry name" value="OprB"/>
    <property type="match status" value="1"/>
</dbReference>
<gene>
    <name evidence="4" type="ORF">CRM94_01650</name>
</gene>
<dbReference type="InterPro" id="IPR038673">
    <property type="entry name" value="OprB_sf"/>
</dbReference>
<evidence type="ECO:0000313" key="5">
    <source>
        <dbReference type="Proteomes" id="UP000220629"/>
    </source>
</evidence>
<dbReference type="Gene3D" id="2.40.160.180">
    <property type="entry name" value="Carbohydrate-selective porin OprB"/>
    <property type="match status" value="1"/>
</dbReference>
<comment type="similarity">
    <text evidence="1 2">Belongs to the OprB family.</text>
</comment>
<reference evidence="5" key="1">
    <citation type="submission" date="2017-09" db="EMBL/GenBank/DDBJ databases">
        <title>FDA dAtabase for Regulatory Grade micrObial Sequences (FDA-ARGOS): Supporting development and validation of Infectious Disease Dx tests.</title>
        <authorList>
            <person name="Minogue T."/>
            <person name="Wolcott M."/>
            <person name="Wasieloski L."/>
            <person name="Aguilar W."/>
            <person name="Moore D."/>
            <person name="Tallon L."/>
            <person name="Sadzewicz L."/>
            <person name="Ott S."/>
            <person name="Zhao X."/>
            <person name="Nagaraj S."/>
            <person name="Vavikolanu K."/>
            <person name="Aluvathingal J."/>
            <person name="Nadendla S."/>
            <person name="Sichtig H."/>
        </authorList>
    </citation>
    <scope>NUCLEOTIDE SEQUENCE [LARGE SCALE GENOMIC DNA]</scope>
    <source>
        <strain evidence="5">FDAARGOS_390</strain>
    </source>
</reference>
<dbReference type="PANTHER" id="PTHR37944">
    <property type="entry name" value="PORIN B"/>
    <property type="match status" value="1"/>
</dbReference>
<protein>
    <submittedName>
        <fullName evidence="4">Carbohydrate porin</fullName>
    </submittedName>
</protein>
<dbReference type="GO" id="GO:0008643">
    <property type="term" value="P:carbohydrate transport"/>
    <property type="evidence" value="ECO:0007669"/>
    <property type="project" value="InterPro"/>
</dbReference>
<dbReference type="InterPro" id="IPR007049">
    <property type="entry name" value="Carb-sel_porin_OprB"/>
</dbReference>
<evidence type="ECO:0000313" key="4">
    <source>
        <dbReference type="EMBL" id="PEH40970.1"/>
    </source>
</evidence>
<evidence type="ECO:0000256" key="1">
    <source>
        <dbReference type="ARBA" id="ARBA00008769"/>
    </source>
</evidence>
<proteinExistence type="inferred from homology"/>
<dbReference type="GO" id="GO:0016020">
    <property type="term" value="C:membrane"/>
    <property type="evidence" value="ECO:0007669"/>
    <property type="project" value="InterPro"/>
</dbReference>
<dbReference type="GO" id="GO:0015288">
    <property type="term" value="F:porin activity"/>
    <property type="evidence" value="ECO:0007669"/>
    <property type="project" value="InterPro"/>
</dbReference>
<keyword evidence="2" id="KW-0732">Signal</keyword>
<sequence length="494" mass="51598">MKTLALKQLPTRSPRASKPFASATPCQPRPFAMLAATVSILAAASAHAQETPAAAPGGDDASPAGLWQRAALFGDMGGLRPALDTLGITLALQETSEYFRNVSGGTQRIGAYDGLTQGTLSVDTGKLFGLAGGTFNVSALQIHGSNLSARALGAQQAVSGVEANAGTRLWELWYGQQFAGGAAELRIGQQSLDQEFMLSQYASSFANATFGWPVLPSADMPGGGPAYPLSSLGARLKLKPSPAITVLAGVFDGYPGGSAQNDAQQGNAHGTRFNLHDGALWIGELQYALNQAQGEAPDARPSGLPGTYRLGFWYLSGRFDDPRQDSSGLPLDSPASNGIARTHRGNYGAYAVADQMVWRSTGNAARSLGVFTRVMGAPDDRNSVSFSAQAGIALKAPFDGRDNDTAGLAIGYTNATLNVDAAAGAALGIAGAKRINETVFEATYQYQVAPWWMLQGDLQYIVRPSGGYYLPANGGSARRIGNEVVAGLRTVVNF</sequence>
<dbReference type="AlphaFoldDB" id="A0A2A7SCK2"/>
<organism evidence="4 5">
    <name type="scientific">Burkholderia gladioli</name>
    <name type="common">Pseudomonas marginata</name>
    <name type="synonym">Phytomonas marginata</name>
    <dbReference type="NCBI Taxonomy" id="28095"/>
    <lineage>
        <taxon>Bacteria</taxon>
        <taxon>Pseudomonadati</taxon>
        <taxon>Pseudomonadota</taxon>
        <taxon>Betaproteobacteria</taxon>
        <taxon>Burkholderiales</taxon>
        <taxon>Burkholderiaceae</taxon>
        <taxon>Burkholderia</taxon>
    </lineage>
</organism>
<feature type="chain" id="PRO_5011813871" evidence="2">
    <location>
        <begin position="49"/>
        <end position="494"/>
    </location>
</feature>
<name>A0A2A7SCK2_BURGA</name>
<dbReference type="Proteomes" id="UP000220629">
    <property type="component" value="Unassembled WGS sequence"/>
</dbReference>
<evidence type="ECO:0000256" key="2">
    <source>
        <dbReference type="RuleBase" id="RU363072"/>
    </source>
</evidence>
<accession>A0A2A7SCK2</accession>
<comment type="caution">
    <text evidence="4">The sequence shown here is derived from an EMBL/GenBank/DDBJ whole genome shotgun (WGS) entry which is preliminary data.</text>
</comment>
<feature type="region of interest" description="Disordered" evidence="3">
    <location>
        <begin position="1"/>
        <end position="23"/>
    </location>
</feature>
<dbReference type="PANTHER" id="PTHR37944:SF1">
    <property type="entry name" value="PORIN B"/>
    <property type="match status" value="1"/>
</dbReference>
<dbReference type="EMBL" id="PDDY01000001">
    <property type="protein sequence ID" value="PEH40970.1"/>
    <property type="molecule type" value="Genomic_DNA"/>
</dbReference>
<evidence type="ECO:0000256" key="3">
    <source>
        <dbReference type="SAM" id="MobiDB-lite"/>
    </source>
</evidence>
<feature type="signal peptide" evidence="2">
    <location>
        <begin position="1"/>
        <end position="48"/>
    </location>
</feature>
<dbReference type="InterPro" id="IPR052932">
    <property type="entry name" value="OprB_Porin"/>
</dbReference>